<evidence type="ECO:0000256" key="1">
    <source>
        <dbReference type="SAM" id="MobiDB-lite"/>
    </source>
</evidence>
<comment type="caution">
    <text evidence="2">The sequence shown here is derived from an EMBL/GenBank/DDBJ whole genome shotgun (WGS) entry which is preliminary data.</text>
</comment>
<accession>A0A834ZN09</accession>
<keyword evidence="3" id="KW-1185">Reference proteome</keyword>
<proteinExistence type="predicted"/>
<reference evidence="2 3" key="1">
    <citation type="submission" date="2020-04" db="EMBL/GenBank/DDBJ databases">
        <title>Plant Genome Project.</title>
        <authorList>
            <person name="Zhang R.-G."/>
        </authorList>
    </citation>
    <scope>NUCLEOTIDE SEQUENCE [LARGE SCALE GENOMIC DNA]</scope>
    <source>
        <strain evidence="2">YNK0</strain>
        <tissue evidence="2">Leaf</tissue>
    </source>
</reference>
<feature type="region of interest" description="Disordered" evidence="1">
    <location>
        <begin position="136"/>
        <end position="156"/>
    </location>
</feature>
<dbReference type="AlphaFoldDB" id="A0A834ZN09"/>
<dbReference type="EMBL" id="JABCRI010000003">
    <property type="protein sequence ID" value="KAF8409272.1"/>
    <property type="molecule type" value="Genomic_DNA"/>
</dbReference>
<protein>
    <submittedName>
        <fullName evidence="2">Uncharacterized protein</fullName>
    </submittedName>
</protein>
<sequence length="156" mass="17141">MEEDEAVFDSSQSAAAGDGLFSDFEQSEQDEASGSPEKETVAIESPATTIPFPSLICEKQNQPFLQIVFRSSMSTEHVWLLVDRKVGGDNFHKPSDPFLHPNCGVHKLSRAFSPDSFSSISSRRRQQLSQFSIFSGKPSITAPSQNVRNPAPPNLL</sequence>
<evidence type="ECO:0000313" key="2">
    <source>
        <dbReference type="EMBL" id="KAF8409272.1"/>
    </source>
</evidence>
<evidence type="ECO:0000313" key="3">
    <source>
        <dbReference type="Proteomes" id="UP000655225"/>
    </source>
</evidence>
<name>A0A834ZN09_TETSI</name>
<dbReference type="OrthoDB" id="1865198at2759"/>
<dbReference type="Proteomes" id="UP000655225">
    <property type="component" value="Unassembled WGS sequence"/>
</dbReference>
<feature type="region of interest" description="Disordered" evidence="1">
    <location>
        <begin position="1"/>
        <end position="45"/>
    </location>
</feature>
<organism evidence="2 3">
    <name type="scientific">Tetracentron sinense</name>
    <name type="common">Spur-leaf</name>
    <dbReference type="NCBI Taxonomy" id="13715"/>
    <lineage>
        <taxon>Eukaryota</taxon>
        <taxon>Viridiplantae</taxon>
        <taxon>Streptophyta</taxon>
        <taxon>Embryophyta</taxon>
        <taxon>Tracheophyta</taxon>
        <taxon>Spermatophyta</taxon>
        <taxon>Magnoliopsida</taxon>
        <taxon>Trochodendrales</taxon>
        <taxon>Trochodendraceae</taxon>
        <taxon>Tetracentron</taxon>
    </lineage>
</organism>
<gene>
    <name evidence="2" type="ORF">HHK36_005346</name>
</gene>